<reference evidence="7 8" key="1">
    <citation type="submission" date="2015-08" db="EMBL/GenBank/DDBJ databases">
        <title>Ancestral chromatin configuration constrains chromatin evolution on differentiating sex chromosomes in Drosophila.</title>
        <authorList>
            <person name="Zhou Q."/>
            <person name="Bachtrog D."/>
        </authorList>
    </citation>
    <scope>NUCLEOTIDE SEQUENCE [LARGE SCALE GENOMIC DNA]</scope>
    <source>
        <tissue evidence="7">Whole larvae</tissue>
    </source>
</reference>
<comment type="similarity">
    <text evidence="4">Belongs to the PPP1R35 family.</text>
</comment>
<dbReference type="EMBL" id="CP012523">
    <property type="protein sequence ID" value="ALC40261.1"/>
    <property type="molecule type" value="Genomic_DNA"/>
</dbReference>
<evidence type="ECO:0000256" key="3">
    <source>
        <dbReference type="ARBA" id="ARBA00023212"/>
    </source>
</evidence>
<evidence type="ECO:0000256" key="5">
    <source>
        <dbReference type="SAM" id="MobiDB-lite"/>
    </source>
</evidence>
<evidence type="ECO:0000256" key="4">
    <source>
        <dbReference type="ARBA" id="ARBA00029452"/>
    </source>
</evidence>
<evidence type="ECO:0000313" key="8">
    <source>
        <dbReference type="Proteomes" id="UP000494163"/>
    </source>
</evidence>
<feature type="region of interest" description="Disordered" evidence="5">
    <location>
        <begin position="1"/>
        <end position="23"/>
    </location>
</feature>
<comment type="subcellular location">
    <subcellularLocation>
        <location evidence="1">Cytoplasm</location>
        <location evidence="1">Cytoskeleton</location>
        <location evidence="1">Microtubule organizing center</location>
        <location evidence="1">Centrosome</location>
        <location evidence="1">Centriole</location>
    </subcellularLocation>
</comment>
<keyword evidence="3" id="KW-0206">Cytoskeleton</keyword>
<evidence type="ECO:0000313" key="7">
    <source>
        <dbReference type="EMBL" id="ALC40261.1"/>
    </source>
</evidence>
<evidence type="ECO:0000256" key="1">
    <source>
        <dbReference type="ARBA" id="ARBA00004114"/>
    </source>
</evidence>
<keyword evidence="2" id="KW-0963">Cytoplasm</keyword>
<dbReference type="AlphaFoldDB" id="A0A0M5IZA9"/>
<feature type="domain" description="Protein phosphatase 1 regulatory subunit 35 C-terminal" evidence="6">
    <location>
        <begin position="84"/>
        <end position="180"/>
    </location>
</feature>
<proteinExistence type="inferred from homology"/>
<dbReference type="InterPro" id="IPR029135">
    <property type="entry name" value="PPP1R35_C"/>
</dbReference>
<name>A0A0M5IZA9_DROBS</name>
<dbReference type="OMA" id="NCPGRRE"/>
<protein>
    <submittedName>
        <fullName evidence="7">Rcd4</fullName>
    </submittedName>
</protein>
<accession>A0A0M5IZA9</accession>
<dbReference type="Pfam" id="PF15503">
    <property type="entry name" value="PPP1R35_C"/>
    <property type="match status" value="1"/>
</dbReference>
<dbReference type="GO" id="GO:0005814">
    <property type="term" value="C:centriole"/>
    <property type="evidence" value="ECO:0007669"/>
    <property type="project" value="UniProtKB-SubCell"/>
</dbReference>
<keyword evidence="8" id="KW-1185">Reference proteome</keyword>
<sequence>MAHAKRDSRMQFNPNCPGRREPVPKVCVRADNGEECANLRAEQPRLKMAPAASAKTQAAASTKAQASAAESVANAISNHRFGVPRLNTTLRKQSELNSMHQLQLQAVIDPNLSPRTMQTIAPKVTQKLNFPPDRAVFNDLVPLNVNDSVHEMQKELPKKDAAGKPKNGGIKEPQLADYLERIEPVHIEVPEPDLELDFPHEEFDFMQAYKRIYDYEEEY</sequence>
<dbReference type="Proteomes" id="UP000494163">
    <property type="component" value="Chromosome 2L"/>
</dbReference>
<gene>
    <name evidence="7" type="ORF">Dbus_chr2Lg2346</name>
</gene>
<evidence type="ECO:0000259" key="6">
    <source>
        <dbReference type="Pfam" id="PF15503"/>
    </source>
</evidence>
<organism evidence="7 8">
    <name type="scientific">Drosophila busckii</name>
    <name type="common">Fruit fly</name>
    <dbReference type="NCBI Taxonomy" id="30019"/>
    <lineage>
        <taxon>Eukaryota</taxon>
        <taxon>Metazoa</taxon>
        <taxon>Ecdysozoa</taxon>
        <taxon>Arthropoda</taxon>
        <taxon>Hexapoda</taxon>
        <taxon>Insecta</taxon>
        <taxon>Pterygota</taxon>
        <taxon>Neoptera</taxon>
        <taxon>Endopterygota</taxon>
        <taxon>Diptera</taxon>
        <taxon>Brachycera</taxon>
        <taxon>Muscomorpha</taxon>
        <taxon>Ephydroidea</taxon>
        <taxon>Drosophilidae</taxon>
        <taxon>Drosophila</taxon>
    </lineage>
</organism>
<evidence type="ECO:0000256" key="2">
    <source>
        <dbReference type="ARBA" id="ARBA00022490"/>
    </source>
</evidence>